<evidence type="ECO:0000313" key="7">
    <source>
        <dbReference type="EMBL" id="CAA9222017.1"/>
    </source>
</evidence>
<evidence type="ECO:0000256" key="1">
    <source>
        <dbReference type="ARBA" id="ARBA00001974"/>
    </source>
</evidence>
<organism evidence="7">
    <name type="scientific">uncultured Cytophagales bacterium</name>
    <dbReference type="NCBI Taxonomy" id="158755"/>
    <lineage>
        <taxon>Bacteria</taxon>
        <taxon>Pseudomonadati</taxon>
        <taxon>Bacteroidota</taxon>
        <taxon>Sphingobacteriia</taxon>
        <taxon>Sphingobacteriales</taxon>
        <taxon>environmental samples</taxon>
    </lineage>
</organism>
<proteinExistence type="inferred from homology"/>
<dbReference type="GO" id="GO:0047545">
    <property type="term" value="F:(S)-2-hydroxyglutarate dehydrogenase activity"/>
    <property type="evidence" value="ECO:0007669"/>
    <property type="project" value="TreeGrafter"/>
</dbReference>
<dbReference type="AlphaFoldDB" id="A0A6J4HGW6"/>
<dbReference type="NCBIfam" id="NF008726">
    <property type="entry name" value="PRK11728.1"/>
    <property type="match status" value="1"/>
</dbReference>
<evidence type="ECO:0000259" key="6">
    <source>
        <dbReference type="Pfam" id="PF01266"/>
    </source>
</evidence>
<sequence length="406" mass="44934">MQYDILIIGGGIVGLATALRLKQQKPGLKVILLEKEKSLARHQTGNNSGVIHSGIYYKPGSLKATNCIRGYNELVQFCQDNGVPYDLCGKVIVATSPSELPALENIYTRGIQNGLTKIRKITREELREYEPHVAGISGIHVPYTGIIDYTEVCLKYAQLFTKAGGVLKLGEKVLDIRTSLRGAEVVTDGPTYQTSLIVNCAGLFSDRIAALTRPNLDVRIIPFRGEYYELNKNKEYLVKSLIYPVPDPNFPFLGVHFTRMIKGGVEAGPNAVFAFKREGYRRTDFDWEDFSGALAWPGFRKVALKYWQTGLGEYYRSFSKAAFTKALQKLIPEIREEDLHEGSAGVRAQACDRTGGLIDDFMILEDQHIINVCNAPSPAATSSLSIGRTVSEMALKRFATVPASTL</sequence>
<comment type="similarity">
    <text evidence="5">Belongs to the L2HGDH family.</text>
</comment>
<name>A0A6J4HGW6_9SPHI</name>
<protein>
    <submittedName>
        <fullName evidence="7">L-2-hydroxyglutarate oxidase</fullName>
        <ecNumber evidence="7">1.1.3.15</ecNumber>
    </submittedName>
</protein>
<dbReference type="SUPFAM" id="SSF51905">
    <property type="entry name" value="FAD/NAD(P)-binding domain"/>
    <property type="match status" value="1"/>
</dbReference>
<dbReference type="InterPro" id="IPR006076">
    <property type="entry name" value="FAD-dep_OxRdtase"/>
</dbReference>
<keyword evidence="3" id="KW-0274">FAD</keyword>
<dbReference type="InterPro" id="IPR036188">
    <property type="entry name" value="FAD/NAD-bd_sf"/>
</dbReference>
<evidence type="ECO:0000256" key="3">
    <source>
        <dbReference type="ARBA" id="ARBA00022827"/>
    </source>
</evidence>
<dbReference type="EMBL" id="CADCTQ010000045">
    <property type="protein sequence ID" value="CAA9222017.1"/>
    <property type="molecule type" value="Genomic_DNA"/>
</dbReference>
<evidence type="ECO:0000256" key="4">
    <source>
        <dbReference type="ARBA" id="ARBA00023002"/>
    </source>
</evidence>
<dbReference type="Pfam" id="PF01266">
    <property type="entry name" value="DAO"/>
    <property type="match status" value="1"/>
</dbReference>
<dbReference type="EC" id="1.1.3.15" evidence="7"/>
<comment type="cofactor">
    <cofactor evidence="1">
        <name>FAD</name>
        <dbReference type="ChEBI" id="CHEBI:57692"/>
    </cofactor>
</comment>
<keyword evidence="2" id="KW-0285">Flavoprotein</keyword>
<evidence type="ECO:0000256" key="2">
    <source>
        <dbReference type="ARBA" id="ARBA00022630"/>
    </source>
</evidence>
<dbReference type="PANTHER" id="PTHR43104:SF2">
    <property type="entry name" value="L-2-HYDROXYGLUTARATE DEHYDROGENASE, MITOCHONDRIAL"/>
    <property type="match status" value="1"/>
</dbReference>
<dbReference type="GO" id="GO:0005737">
    <property type="term" value="C:cytoplasm"/>
    <property type="evidence" value="ECO:0007669"/>
    <property type="project" value="TreeGrafter"/>
</dbReference>
<feature type="domain" description="FAD dependent oxidoreductase" evidence="6">
    <location>
        <begin position="4"/>
        <end position="393"/>
    </location>
</feature>
<dbReference type="Gene3D" id="3.30.9.10">
    <property type="entry name" value="D-Amino Acid Oxidase, subunit A, domain 2"/>
    <property type="match status" value="1"/>
</dbReference>
<dbReference type="PANTHER" id="PTHR43104">
    <property type="entry name" value="L-2-HYDROXYGLUTARATE DEHYDROGENASE, MITOCHONDRIAL"/>
    <property type="match status" value="1"/>
</dbReference>
<keyword evidence="4 7" id="KW-0560">Oxidoreductase</keyword>
<accession>A0A6J4HGW6</accession>
<dbReference type="GO" id="GO:0003973">
    <property type="term" value="F:(S)-2-hydroxy-acid oxidase activity"/>
    <property type="evidence" value="ECO:0007669"/>
    <property type="project" value="UniProtKB-EC"/>
</dbReference>
<dbReference type="Gene3D" id="3.50.50.60">
    <property type="entry name" value="FAD/NAD(P)-binding domain"/>
    <property type="match status" value="1"/>
</dbReference>
<gene>
    <name evidence="7" type="ORF">AVDCRST_MAG56-508</name>
</gene>
<reference evidence="7" key="1">
    <citation type="submission" date="2020-02" db="EMBL/GenBank/DDBJ databases">
        <authorList>
            <person name="Meier V. D."/>
        </authorList>
    </citation>
    <scope>NUCLEOTIDE SEQUENCE</scope>
    <source>
        <strain evidence="7">AVDCRST_MAG56</strain>
    </source>
</reference>
<evidence type="ECO:0000256" key="5">
    <source>
        <dbReference type="ARBA" id="ARBA00037941"/>
    </source>
</evidence>